<dbReference type="AlphaFoldDB" id="A0A8J3I9A3"/>
<dbReference type="EMBL" id="BNJF01000004">
    <property type="protein sequence ID" value="GHO48367.1"/>
    <property type="molecule type" value="Genomic_DNA"/>
</dbReference>
<comment type="caution">
    <text evidence="1">The sequence shown here is derived from an EMBL/GenBank/DDBJ whole genome shotgun (WGS) entry which is preliminary data.</text>
</comment>
<evidence type="ECO:0000313" key="1">
    <source>
        <dbReference type="EMBL" id="GHO48367.1"/>
    </source>
</evidence>
<organism evidence="1 2">
    <name type="scientific">Ktedonospora formicarum</name>
    <dbReference type="NCBI Taxonomy" id="2778364"/>
    <lineage>
        <taxon>Bacteria</taxon>
        <taxon>Bacillati</taxon>
        <taxon>Chloroflexota</taxon>
        <taxon>Ktedonobacteria</taxon>
        <taxon>Ktedonobacterales</taxon>
        <taxon>Ktedonobacteraceae</taxon>
        <taxon>Ktedonospora</taxon>
    </lineage>
</organism>
<dbReference type="Proteomes" id="UP000612362">
    <property type="component" value="Unassembled WGS sequence"/>
</dbReference>
<evidence type="ECO:0000313" key="2">
    <source>
        <dbReference type="Proteomes" id="UP000612362"/>
    </source>
</evidence>
<sequence>MSVRRTEKEGSHKGEVNRCIEAYGSMESDKKGLSRKRRLGNFRGEIGINR</sequence>
<protein>
    <submittedName>
        <fullName evidence="1">Uncharacterized protein</fullName>
    </submittedName>
</protein>
<reference evidence="1" key="1">
    <citation type="submission" date="2020-10" db="EMBL/GenBank/DDBJ databases">
        <title>Taxonomic study of unclassified bacteria belonging to the class Ktedonobacteria.</title>
        <authorList>
            <person name="Yabe S."/>
            <person name="Wang C.M."/>
            <person name="Zheng Y."/>
            <person name="Sakai Y."/>
            <person name="Cavaletti L."/>
            <person name="Monciardini P."/>
            <person name="Donadio S."/>
        </authorList>
    </citation>
    <scope>NUCLEOTIDE SEQUENCE</scope>
    <source>
        <strain evidence="1">SOSP1-1</strain>
    </source>
</reference>
<keyword evidence="2" id="KW-1185">Reference proteome</keyword>
<proteinExistence type="predicted"/>
<name>A0A8J3I9A3_9CHLR</name>
<accession>A0A8J3I9A3</accession>
<gene>
    <name evidence="1" type="ORF">KSX_65300</name>
</gene>